<dbReference type="Gene3D" id="2.40.70.10">
    <property type="entry name" value="Acid Proteases"/>
    <property type="match status" value="1"/>
</dbReference>
<evidence type="ECO:0000256" key="2">
    <source>
        <dbReference type="ARBA" id="ARBA00022695"/>
    </source>
</evidence>
<evidence type="ECO:0000256" key="3">
    <source>
        <dbReference type="ARBA" id="ARBA00022722"/>
    </source>
</evidence>
<proteinExistence type="predicted"/>
<dbReference type="EMBL" id="OX395137">
    <property type="protein sequence ID" value="CAI5789019.1"/>
    <property type="molecule type" value="Genomic_DNA"/>
</dbReference>
<name>A0AA35L3Z8_9SAUR</name>
<keyword evidence="6" id="KW-1185">Reference proteome</keyword>
<evidence type="ECO:0000313" key="5">
    <source>
        <dbReference type="EMBL" id="CAI5789019.1"/>
    </source>
</evidence>
<dbReference type="GO" id="GO:0016779">
    <property type="term" value="F:nucleotidyltransferase activity"/>
    <property type="evidence" value="ECO:0007669"/>
    <property type="project" value="UniProtKB-KW"/>
</dbReference>
<evidence type="ECO:0000256" key="1">
    <source>
        <dbReference type="ARBA" id="ARBA00022679"/>
    </source>
</evidence>
<keyword evidence="4" id="KW-0255">Endonuclease</keyword>
<keyword evidence="4" id="KW-0378">Hydrolase</keyword>
<dbReference type="InterPro" id="IPR050951">
    <property type="entry name" value="Retrovirus_Pol_polyprotein"/>
</dbReference>
<dbReference type="GO" id="GO:0004519">
    <property type="term" value="F:endonuclease activity"/>
    <property type="evidence" value="ECO:0007669"/>
    <property type="project" value="UniProtKB-KW"/>
</dbReference>
<organism evidence="5 6">
    <name type="scientific">Podarcis lilfordi</name>
    <name type="common">Lilford's wall lizard</name>
    <dbReference type="NCBI Taxonomy" id="74358"/>
    <lineage>
        <taxon>Eukaryota</taxon>
        <taxon>Metazoa</taxon>
        <taxon>Chordata</taxon>
        <taxon>Craniata</taxon>
        <taxon>Vertebrata</taxon>
        <taxon>Euteleostomi</taxon>
        <taxon>Lepidosauria</taxon>
        <taxon>Squamata</taxon>
        <taxon>Bifurcata</taxon>
        <taxon>Unidentata</taxon>
        <taxon>Episquamata</taxon>
        <taxon>Laterata</taxon>
        <taxon>Lacertibaenia</taxon>
        <taxon>Lacertidae</taxon>
        <taxon>Podarcis</taxon>
    </lineage>
</organism>
<dbReference type="Proteomes" id="UP001178461">
    <property type="component" value="Chromosome 12"/>
</dbReference>
<accession>A0AA35L3Z8</accession>
<dbReference type="PANTHER" id="PTHR37984:SF5">
    <property type="entry name" value="PROTEIN NYNRIN-LIKE"/>
    <property type="match status" value="1"/>
</dbReference>
<sequence length="239" mass="26559">MESPRVLEPFQPSEPDTWEDYVERLSSSQRLKGSPMPLAQHCDFQNLEETLLDRFIGGLSSKKARRRIVAKEEVTLASALKEATATENYEREELDASRKAPKPQIEVAHAMDELEATPSQSPVRGVESDCHYVTEINGRVVQFPAQGKAHVKVKIEGQQCDMEVDSGSGFTIVSDQTARTFFPRGKLPPLEPFPATLQSYSAGRIHVMGMCAVRVQFRDKQAVLKLVIAKGSRPQSPGH</sequence>
<evidence type="ECO:0000313" key="6">
    <source>
        <dbReference type="Proteomes" id="UP001178461"/>
    </source>
</evidence>
<dbReference type="PANTHER" id="PTHR37984">
    <property type="entry name" value="PROTEIN CBG26694"/>
    <property type="match status" value="1"/>
</dbReference>
<dbReference type="SUPFAM" id="SSF50630">
    <property type="entry name" value="Acid proteases"/>
    <property type="match status" value="1"/>
</dbReference>
<dbReference type="InterPro" id="IPR021109">
    <property type="entry name" value="Peptidase_aspartic_dom_sf"/>
</dbReference>
<dbReference type="AlphaFoldDB" id="A0AA35L3Z8"/>
<keyword evidence="1" id="KW-0808">Transferase</keyword>
<keyword evidence="2" id="KW-0548">Nucleotidyltransferase</keyword>
<reference evidence="5" key="1">
    <citation type="submission" date="2022-12" db="EMBL/GenBank/DDBJ databases">
        <authorList>
            <person name="Alioto T."/>
            <person name="Alioto T."/>
            <person name="Gomez Garrido J."/>
        </authorList>
    </citation>
    <scope>NUCLEOTIDE SEQUENCE</scope>
</reference>
<gene>
    <name evidence="5" type="ORF">PODLI_1B024836</name>
</gene>
<evidence type="ECO:0000256" key="4">
    <source>
        <dbReference type="ARBA" id="ARBA00022759"/>
    </source>
</evidence>
<protein>
    <submittedName>
        <fullName evidence="5">Uncharacterized protein</fullName>
    </submittedName>
</protein>
<keyword evidence="3" id="KW-0540">Nuclease</keyword>